<dbReference type="Pfam" id="PF08450">
    <property type="entry name" value="SGL"/>
    <property type="match status" value="1"/>
</dbReference>
<sequence>MRSRRSTNLPFGTLRERVASPALIVQATKYRTSRLWAKLEAANGHKIKPDGTHIVAAKHSVVQLDANDNLLKVIASEFNGKPLKYPNDITIDEQGGFYFTDSGDSNRLSSFSSNSPKNGRTGSYDVLSPKKVGQEGGSMSMQLSLSLSYPSSIDITLHS</sequence>
<evidence type="ECO:0000256" key="2">
    <source>
        <dbReference type="ARBA" id="ARBA00022801"/>
    </source>
</evidence>
<feature type="domain" description="SMP-30/Gluconolactonase/LRE-like region" evidence="4">
    <location>
        <begin position="37"/>
        <end position="106"/>
    </location>
</feature>
<comment type="similarity">
    <text evidence="1">Belongs to the SMP-30/CGR1 family.</text>
</comment>
<evidence type="ECO:0000313" key="6">
    <source>
        <dbReference type="Proteomes" id="UP000076925"/>
    </source>
</evidence>
<gene>
    <name evidence="5" type="ORF">WA1_25030</name>
</gene>
<evidence type="ECO:0000313" key="5">
    <source>
        <dbReference type="EMBL" id="KYC40886.1"/>
    </source>
</evidence>
<evidence type="ECO:0000259" key="4">
    <source>
        <dbReference type="Pfam" id="PF08450"/>
    </source>
</evidence>
<feature type="region of interest" description="Disordered" evidence="3">
    <location>
        <begin position="108"/>
        <end position="137"/>
    </location>
</feature>
<dbReference type="InterPro" id="IPR051262">
    <property type="entry name" value="SMP-30/CGR1_Lactonase"/>
</dbReference>
<accession>A0A139X881</accession>
<dbReference type="Gene3D" id="2.120.10.30">
    <property type="entry name" value="TolB, C-terminal domain"/>
    <property type="match status" value="1"/>
</dbReference>
<dbReference type="SUPFAM" id="SSF63829">
    <property type="entry name" value="Calcium-dependent phosphotriesterase"/>
    <property type="match status" value="1"/>
</dbReference>
<dbReference type="PANTHER" id="PTHR47572">
    <property type="entry name" value="LIPOPROTEIN-RELATED"/>
    <property type="match status" value="1"/>
</dbReference>
<keyword evidence="6" id="KW-1185">Reference proteome</keyword>
<dbReference type="STRING" id="128403.WA1_25030"/>
<dbReference type="OrthoDB" id="2633250at2"/>
<name>A0A139X881_9CYAN</name>
<evidence type="ECO:0000256" key="3">
    <source>
        <dbReference type="SAM" id="MobiDB-lite"/>
    </source>
</evidence>
<reference evidence="5 6" key="1">
    <citation type="journal article" date="2013" name="Genome Biol. Evol.">
        <title>Genomes of Stigonematalean cyanobacteria (subsection V) and the evolution of oxygenic photosynthesis from prokaryotes to plastids.</title>
        <authorList>
            <person name="Dagan T."/>
            <person name="Roettger M."/>
            <person name="Stucken K."/>
            <person name="Landan G."/>
            <person name="Koch R."/>
            <person name="Major P."/>
            <person name="Gould S.B."/>
            <person name="Goremykin V.V."/>
            <person name="Rippka R."/>
            <person name="Tandeau de Marsac N."/>
            <person name="Gugger M."/>
            <person name="Lockhart P.J."/>
            <person name="Allen J.F."/>
            <person name="Brune I."/>
            <person name="Maus I."/>
            <person name="Puhler A."/>
            <person name="Martin W.F."/>
        </authorList>
    </citation>
    <scope>NUCLEOTIDE SEQUENCE [LARGE SCALE GENOMIC DNA]</scope>
    <source>
        <strain evidence="5 6">PCC 7110</strain>
    </source>
</reference>
<protein>
    <recommendedName>
        <fullName evidence="4">SMP-30/Gluconolactonase/LRE-like region domain-containing protein</fullName>
    </recommendedName>
</protein>
<keyword evidence="2" id="KW-0378">Hydrolase</keyword>
<dbReference type="GO" id="GO:0016787">
    <property type="term" value="F:hydrolase activity"/>
    <property type="evidence" value="ECO:0007669"/>
    <property type="project" value="UniProtKB-KW"/>
</dbReference>
<organism evidence="5 6">
    <name type="scientific">Scytonema hofmannii PCC 7110</name>
    <dbReference type="NCBI Taxonomy" id="128403"/>
    <lineage>
        <taxon>Bacteria</taxon>
        <taxon>Bacillati</taxon>
        <taxon>Cyanobacteriota</taxon>
        <taxon>Cyanophyceae</taxon>
        <taxon>Nostocales</taxon>
        <taxon>Scytonemataceae</taxon>
        <taxon>Scytonema</taxon>
    </lineage>
</organism>
<comment type="caution">
    <text evidence="5">The sequence shown here is derived from an EMBL/GenBank/DDBJ whole genome shotgun (WGS) entry which is preliminary data.</text>
</comment>
<dbReference type="AlphaFoldDB" id="A0A139X881"/>
<feature type="compositionally biased region" description="Low complexity" evidence="3">
    <location>
        <begin position="108"/>
        <end position="118"/>
    </location>
</feature>
<dbReference type="EMBL" id="ANNX02000026">
    <property type="protein sequence ID" value="KYC40886.1"/>
    <property type="molecule type" value="Genomic_DNA"/>
</dbReference>
<proteinExistence type="inferred from homology"/>
<evidence type="ECO:0000256" key="1">
    <source>
        <dbReference type="ARBA" id="ARBA00008853"/>
    </source>
</evidence>
<dbReference type="Proteomes" id="UP000076925">
    <property type="component" value="Unassembled WGS sequence"/>
</dbReference>
<dbReference type="InterPro" id="IPR013658">
    <property type="entry name" value="SGL"/>
</dbReference>
<dbReference type="InterPro" id="IPR011042">
    <property type="entry name" value="6-blade_b-propeller_TolB-like"/>
</dbReference>
<dbReference type="PANTHER" id="PTHR47572:SF4">
    <property type="entry name" value="LACTONASE DRP35"/>
    <property type="match status" value="1"/>
</dbReference>